<keyword evidence="3 10" id="KW-0662">Pyridine nucleotide biosynthesis</keyword>
<dbReference type="PANTHER" id="PTHR39321:SF3">
    <property type="entry name" value="PHOSPHOPANTETHEINE ADENYLYLTRANSFERASE"/>
    <property type="match status" value="1"/>
</dbReference>
<dbReference type="NCBIfam" id="TIGR00125">
    <property type="entry name" value="cyt_tran_rel"/>
    <property type="match status" value="1"/>
</dbReference>
<dbReference type="RefSeq" id="WP_090081288.1">
    <property type="nucleotide sequence ID" value="NZ_FOMR01000002.1"/>
</dbReference>
<accession>A0A1I1TC03</accession>
<name>A0A1I1TC03_9BACI</name>
<comment type="catalytic activity">
    <reaction evidence="9 10">
        <text>nicotinate beta-D-ribonucleotide + ATP + H(+) = deamido-NAD(+) + diphosphate</text>
        <dbReference type="Rhea" id="RHEA:22860"/>
        <dbReference type="ChEBI" id="CHEBI:15378"/>
        <dbReference type="ChEBI" id="CHEBI:30616"/>
        <dbReference type="ChEBI" id="CHEBI:33019"/>
        <dbReference type="ChEBI" id="CHEBI:57502"/>
        <dbReference type="ChEBI" id="CHEBI:58437"/>
        <dbReference type="EC" id="2.7.7.18"/>
    </reaction>
</comment>
<comment type="function">
    <text evidence="1 10">Catalyzes the reversible adenylation of nicotinate mononucleotide (NaMN) to nicotinic acid adenine dinucleotide (NaAD).</text>
</comment>
<keyword evidence="6 10" id="KW-0547">Nucleotide-binding</keyword>
<keyword evidence="4 10" id="KW-0808">Transferase</keyword>
<evidence type="ECO:0000313" key="12">
    <source>
        <dbReference type="EMBL" id="SFD56095.1"/>
    </source>
</evidence>
<gene>
    <name evidence="10" type="primary">nadD</name>
    <name evidence="12" type="ORF">SAMN05216238_102209</name>
</gene>
<feature type="domain" description="Cytidyltransferase-like" evidence="11">
    <location>
        <begin position="6"/>
        <end position="161"/>
    </location>
</feature>
<evidence type="ECO:0000256" key="2">
    <source>
        <dbReference type="ARBA" id="ARBA00005019"/>
    </source>
</evidence>
<dbReference type="OrthoDB" id="5295945at2"/>
<dbReference type="UniPathway" id="UPA00253">
    <property type="reaction ID" value="UER00332"/>
</dbReference>
<sequence length="189" mass="21741">MKHVGILGGTFDPPHIGHLIIAEEVRTAMSLDAIWFMPSHEPPHKRNANADASDRIAMTEKAVAGNPHFSVLRIEVNRLGKSYTFDTMKLLKEEHPDTDFYFIIGADMVEYLPHWKHVNALMDMITFIGVKREGHVLKSKYPVVEVDVPVIEISSTEIRKRVMENKSIKYMVLEDVESYLKGKHLYERR</sequence>
<dbReference type="GO" id="GO:0009435">
    <property type="term" value="P:NAD+ biosynthetic process"/>
    <property type="evidence" value="ECO:0007669"/>
    <property type="project" value="UniProtKB-UniRule"/>
</dbReference>
<dbReference type="InterPro" id="IPR014729">
    <property type="entry name" value="Rossmann-like_a/b/a_fold"/>
</dbReference>
<dbReference type="GO" id="GO:0005524">
    <property type="term" value="F:ATP binding"/>
    <property type="evidence" value="ECO:0007669"/>
    <property type="project" value="UniProtKB-KW"/>
</dbReference>
<evidence type="ECO:0000256" key="3">
    <source>
        <dbReference type="ARBA" id="ARBA00022642"/>
    </source>
</evidence>
<evidence type="ECO:0000256" key="4">
    <source>
        <dbReference type="ARBA" id="ARBA00022679"/>
    </source>
</evidence>
<evidence type="ECO:0000256" key="7">
    <source>
        <dbReference type="ARBA" id="ARBA00022840"/>
    </source>
</evidence>
<dbReference type="CDD" id="cd02165">
    <property type="entry name" value="NMNAT"/>
    <property type="match status" value="1"/>
</dbReference>
<protein>
    <recommendedName>
        <fullName evidence="10">Probable nicotinate-nucleotide adenylyltransferase</fullName>
        <ecNumber evidence="10">2.7.7.18</ecNumber>
    </recommendedName>
    <alternativeName>
        <fullName evidence="10">Deamido-NAD(+) diphosphorylase</fullName>
    </alternativeName>
    <alternativeName>
        <fullName evidence="10">Deamido-NAD(+) pyrophosphorylase</fullName>
    </alternativeName>
    <alternativeName>
        <fullName evidence="10">Nicotinate mononucleotide adenylyltransferase</fullName>
        <shortName evidence="10">NaMN adenylyltransferase</shortName>
    </alternativeName>
</protein>
<evidence type="ECO:0000256" key="8">
    <source>
        <dbReference type="ARBA" id="ARBA00023027"/>
    </source>
</evidence>
<dbReference type="NCBIfam" id="TIGR00482">
    <property type="entry name" value="nicotinate (nicotinamide) nucleotide adenylyltransferase"/>
    <property type="match status" value="1"/>
</dbReference>
<evidence type="ECO:0000256" key="1">
    <source>
        <dbReference type="ARBA" id="ARBA00002324"/>
    </source>
</evidence>
<dbReference type="STRING" id="640948.SAMN05216238_102209"/>
<keyword evidence="8 10" id="KW-0520">NAD</keyword>
<keyword evidence="13" id="KW-1185">Reference proteome</keyword>
<dbReference type="Proteomes" id="UP000199474">
    <property type="component" value="Unassembled WGS sequence"/>
</dbReference>
<comment type="pathway">
    <text evidence="2 10">Cofactor biosynthesis; NAD(+) biosynthesis; deamido-NAD(+) from nicotinate D-ribonucleotide: step 1/1.</text>
</comment>
<evidence type="ECO:0000256" key="6">
    <source>
        <dbReference type="ARBA" id="ARBA00022741"/>
    </source>
</evidence>
<organism evidence="12 13">
    <name type="scientific">Lentibacillus persicus</name>
    <dbReference type="NCBI Taxonomy" id="640948"/>
    <lineage>
        <taxon>Bacteria</taxon>
        <taxon>Bacillati</taxon>
        <taxon>Bacillota</taxon>
        <taxon>Bacilli</taxon>
        <taxon>Bacillales</taxon>
        <taxon>Bacillaceae</taxon>
        <taxon>Lentibacillus</taxon>
    </lineage>
</organism>
<keyword evidence="5 10" id="KW-0548">Nucleotidyltransferase</keyword>
<reference evidence="13" key="1">
    <citation type="submission" date="2016-10" db="EMBL/GenBank/DDBJ databases">
        <authorList>
            <person name="Varghese N."/>
            <person name="Submissions S."/>
        </authorList>
    </citation>
    <scope>NUCLEOTIDE SEQUENCE [LARGE SCALE GENOMIC DNA]</scope>
    <source>
        <strain evidence="13">DSM 22530</strain>
    </source>
</reference>
<dbReference type="Gene3D" id="3.40.50.620">
    <property type="entry name" value="HUPs"/>
    <property type="match status" value="1"/>
</dbReference>
<dbReference type="SUPFAM" id="SSF52374">
    <property type="entry name" value="Nucleotidylyl transferase"/>
    <property type="match status" value="1"/>
</dbReference>
<dbReference type="InterPro" id="IPR005248">
    <property type="entry name" value="NadD/NMNAT"/>
</dbReference>
<evidence type="ECO:0000256" key="5">
    <source>
        <dbReference type="ARBA" id="ARBA00022695"/>
    </source>
</evidence>
<keyword evidence="7 10" id="KW-0067">ATP-binding</keyword>
<dbReference type="InterPro" id="IPR004821">
    <property type="entry name" value="Cyt_trans-like"/>
</dbReference>
<dbReference type="EMBL" id="FOMR01000002">
    <property type="protein sequence ID" value="SFD56095.1"/>
    <property type="molecule type" value="Genomic_DNA"/>
</dbReference>
<dbReference type="NCBIfam" id="NF000840">
    <property type="entry name" value="PRK00071.1-3"/>
    <property type="match status" value="1"/>
</dbReference>
<dbReference type="AlphaFoldDB" id="A0A1I1TC03"/>
<dbReference type="EC" id="2.7.7.18" evidence="10"/>
<comment type="similarity">
    <text evidence="10">Belongs to the NadD family.</text>
</comment>
<dbReference type="PANTHER" id="PTHR39321">
    <property type="entry name" value="NICOTINATE-NUCLEOTIDE ADENYLYLTRANSFERASE-RELATED"/>
    <property type="match status" value="1"/>
</dbReference>
<proteinExistence type="inferred from homology"/>
<dbReference type="HAMAP" id="MF_00244">
    <property type="entry name" value="NaMN_adenylyltr"/>
    <property type="match status" value="1"/>
</dbReference>
<evidence type="ECO:0000256" key="9">
    <source>
        <dbReference type="ARBA" id="ARBA00048721"/>
    </source>
</evidence>
<evidence type="ECO:0000313" key="13">
    <source>
        <dbReference type="Proteomes" id="UP000199474"/>
    </source>
</evidence>
<dbReference type="GO" id="GO:0004515">
    <property type="term" value="F:nicotinate-nucleotide adenylyltransferase activity"/>
    <property type="evidence" value="ECO:0007669"/>
    <property type="project" value="UniProtKB-UniRule"/>
</dbReference>
<dbReference type="NCBIfam" id="NF000841">
    <property type="entry name" value="PRK00071.1-4"/>
    <property type="match status" value="1"/>
</dbReference>
<evidence type="ECO:0000259" key="11">
    <source>
        <dbReference type="Pfam" id="PF01467"/>
    </source>
</evidence>
<evidence type="ECO:0000256" key="10">
    <source>
        <dbReference type="HAMAP-Rule" id="MF_00244"/>
    </source>
</evidence>
<dbReference type="Pfam" id="PF01467">
    <property type="entry name" value="CTP_transf_like"/>
    <property type="match status" value="1"/>
</dbReference>